<dbReference type="InterPro" id="IPR009003">
    <property type="entry name" value="Peptidase_S1_PA"/>
</dbReference>
<keyword evidence="5" id="KW-1015">Disulfide bond</keyword>
<evidence type="ECO:0000259" key="8">
    <source>
        <dbReference type="PROSITE" id="PS50240"/>
    </source>
</evidence>
<dbReference type="PROSITE" id="PS50240">
    <property type="entry name" value="TRYPSIN_DOM"/>
    <property type="match status" value="1"/>
</dbReference>
<dbReference type="SUPFAM" id="SSF50494">
    <property type="entry name" value="Trypsin-like serine proteases"/>
    <property type="match status" value="1"/>
</dbReference>
<dbReference type="InterPro" id="IPR043504">
    <property type="entry name" value="Peptidase_S1_PA_chymotrypsin"/>
</dbReference>
<evidence type="ECO:0000256" key="4">
    <source>
        <dbReference type="ARBA" id="ARBA00022825"/>
    </source>
</evidence>
<dbReference type="EMBL" id="OW152817">
    <property type="protein sequence ID" value="CAH2068076.1"/>
    <property type="molecule type" value="Genomic_DNA"/>
</dbReference>
<evidence type="ECO:0000313" key="9">
    <source>
        <dbReference type="EMBL" id="CAH2068076.1"/>
    </source>
</evidence>
<gene>
    <name evidence="9" type="ORF">IPOD504_LOCUS14013</name>
</gene>
<dbReference type="InterPro" id="IPR001314">
    <property type="entry name" value="Peptidase_S1A"/>
</dbReference>
<keyword evidence="10" id="KW-1185">Reference proteome</keyword>
<protein>
    <recommendedName>
        <fullName evidence="8">Peptidase S1 domain-containing protein</fullName>
    </recommendedName>
</protein>
<dbReference type="Pfam" id="PF00089">
    <property type="entry name" value="Trypsin"/>
    <property type="match status" value="1"/>
</dbReference>
<dbReference type="PANTHER" id="PTHR24276">
    <property type="entry name" value="POLYSERASE-RELATED"/>
    <property type="match status" value="1"/>
</dbReference>
<dbReference type="InterPro" id="IPR033116">
    <property type="entry name" value="TRYPSIN_SER"/>
</dbReference>
<evidence type="ECO:0000256" key="1">
    <source>
        <dbReference type="ARBA" id="ARBA00007664"/>
    </source>
</evidence>
<feature type="transmembrane region" description="Helical" evidence="7">
    <location>
        <begin position="301"/>
        <end position="319"/>
    </location>
</feature>
<evidence type="ECO:0000256" key="5">
    <source>
        <dbReference type="ARBA" id="ARBA00023157"/>
    </source>
</evidence>
<organism evidence="9 10">
    <name type="scientific">Iphiclides podalirius</name>
    <name type="common">scarce swallowtail</name>
    <dbReference type="NCBI Taxonomy" id="110791"/>
    <lineage>
        <taxon>Eukaryota</taxon>
        <taxon>Metazoa</taxon>
        <taxon>Ecdysozoa</taxon>
        <taxon>Arthropoda</taxon>
        <taxon>Hexapoda</taxon>
        <taxon>Insecta</taxon>
        <taxon>Pterygota</taxon>
        <taxon>Neoptera</taxon>
        <taxon>Endopterygota</taxon>
        <taxon>Lepidoptera</taxon>
        <taxon>Glossata</taxon>
        <taxon>Ditrysia</taxon>
        <taxon>Papilionoidea</taxon>
        <taxon>Papilionidae</taxon>
        <taxon>Papilioninae</taxon>
        <taxon>Iphiclides</taxon>
    </lineage>
</organism>
<evidence type="ECO:0000256" key="3">
    <source>
        <dbReference type="ARBA" id="ARBA00022801"/>
    </source>
</evidence>
<keyword evidence="4 6" id="KW-0720">Serine protease</keyword>
<keyword evidence="2 6" id="KW-0645">Protease</keyword>
<reference evidence="9" key="1">
    <citation type="submission" date="2022-03" db="EMBL/GenBank/DDBJ databases">
        <authorList>
            <person name="Martin H S."/>
        </authorList>
    </citation>
    <scope>NUCLEOTIDE SEQUENCE</scope>
</reference>
<dbReference type="PANTHER" id="PTHR24276:SF98">
    <property type="entry name" value="FI18310P1-RELATED"/>
    <property type="match status" value="1"/>
</dbReference>
<evidence type="ECO:0000256" key="6">
    <source>
        <dbReference type="RuleBase" id="RU363034"/>
    </source>
</evidence>
<evidence type="ECO:0000256" key="7">
    <source>
        <dbReference type="SAM" id="Phobius"/>
    </source>
</evidence>
<dbReference type="PROSITE" id="PS00134">
    <property type="entry name" value="TRYPSIN_HIS"/>
    <property type="match status" value="1"/>
</dbReference>
<dbReference type="InterPro" id="IPR018114">
    <property type="entry name" value="TRYPSIN_HIS"/>
</dbReference>
<dbReference type="SMART" id="SM00020">
    <property type="entry name" value="Tryp_SPc"/>
    <property type="match status" value="1"/>
</dbReference>
<name>A0ABN8IXN2_9NEOP</name>
<dbReference type="PRINTS" id="PR00722">
    <property type="entry name" value="CHYMOTRYPSIN"/>
</dbReference>
<keyword evidence="3 6" id="KW-0378">Hydrolase</keyword>
<keyword evidence="7" id="KW-0472">Membrane</keyword>
<comment type="similarity">
    <text evidence="1">Belongs to the peptidase S1 family.</text>
</comment>
<feature type="non-terminal residue" evidence="9">
    <location>
        <position position="328"/>
    </location>
</feature>
<proteinExistence type="inferred from homology"/>
<accession>A0ABN8IXN2</accession>
<dbReference type="Gene3D" id="2.40.10.10">
    <property type="entry name" value="Trypsin-like serine proteases"/>
    <property type="match status" value="1"/>
</dbReference>
<keyword evidence="7" id="KW-0812">Transmembrane</keyword>
<sequence length="328" mass="35631">MLCTGSARNNSTFVFFRELGNDGGNAWKGVNLKVHGARRIGSGAANTRRIFGGTIAEMSAFPATCALLDRYFAARCSAAVLAPHWVLTAAHCVSSTISYIKYNTRLTSSDQGDVVAVHYLYRHPEYRVLQEDVGNGMDVTLLHHDVGLIRTRDEIKLSIALPPDPLARVRRYDPMNLIHEEVLVLGFGRTESTALGEELCGARLRLVACGRSAWYHVVCGMGNGGSGVCAGDSGGPVIFAGVQLAVTSMGPRECAHLATPALDAVSVFTALRPYVDILNATMAETDKAMRMRMIASASRTPTSPIINLTFGLLWNVLFARNRHRMFDM</sequence>
<dbReference type="InterPro" id="IPR001254">
    <property type="entry name" value="Trypsin_dom"/>
</dbReference>
<evidence type="ECO:0000256" key="2">
    <source>
        <dbReference type="ARBA" id="ARBA00022670"/>
    </source>
</evidence>
<dbReference type="PROSITE" id="PS00135">
    <property type="entry name" value="TRYPSIN_SER"/>
    <property type="match status" value="1"/>
</dbReference>
<keyword evidence="7" id="KW-1133">Transmembrane helix</keyword>
<dbReference type="InterPro" id="IPR050430">
    <property type="entry name" value="Peptidase_S1"/>
</dbReference>
<evidence type="ECO:0000313" key="10">
    <source>
        <dbReference type="Proteomes" id="UP000837857"/>
    </source>
</evidence>
<feature type="domain" description="Peptidase S1" evidence="8">
    <location>
        <begin position="50"/>
        <end position="283"/>
    </location>
</feature>
<dbReference type="Proteomes" id="UP000837857">
    <property type="component" value="Chromosome 5"/>
</dbReference>